<feature type="non-terminal residue" evidence="1">
    <location>
        <position position="151"/>
    </location>
</feature>
<name>A0A409XAK2_9AGAR</name>
<keyword evidence="2" id="KW-1185">Reference proteome</keyword>
<organism evidence="1 2">
    <name type="scientific">Panaeolus cyanescens</name>
    <dbReference type="NCBI Taxonomy" id="181874"/>
    <lineage>
        <taxon>Eukaryota</taxon>
        <taxon>Fungi</taxon>
        <taxon>Dikarya</taxon>
        <taxon>Basidiomycota</taxon>
        <taxon>Agaricomycotina</taxon>
        <taxon>Agaricomycetes</taxon>
        <taxon>Agaricomycetidae</taxon>
        <taxon>Agaricales</taxon>
        <taxon>Agaricineae</taxon>
        <taxon>Galeropsidaceae</taxon>
        <taxon>Panaeolus</taxon>
    </lineage>
</organism>
<accession>A0A409XAK2</accession>
<dbReference type="AlphaFoldDB" id="A0A409XAK2"/>
<dbReference type="OrthoDB" id="3243429at2759"/>
<sequence length="151" mass="16734">MIILDDKTNFGFVGLLRTRDTALIFYKVVEPYLKRVGGGPVETVRFDGRLGIPRSVPVHIDSLMFNSGGRVTRSGTREATNVERQVLPVGTIMMADTPISDDEADLDRARALHAQALELVRVRRSLAPACPETLVPDSLLATFMAYKYVEE</sequence>
<dbReference type="Proteomes" id="UP000284842">
    <property type="component" value="Unassembled WGS sequence"/>
</dbReference>
<comment type="caution">
    <text evidence="1">The sequence shown here is derived from an EMBL/GenBank/DDBJ whole genome shotgun (WGS) entry which is preliminary data.</text>
</comment>
<gene>
    <name evidence="1" type="ORF">CVT24_002846</name>
</gene>
<evidence type="ECO:0000313" key="1">
    <source>
        <dbReference type="EMBL" id="PPQ87775.1"/>
    </source>
</evidence>
<protein>
    <submittedName>
        <fullName evidence="1">Uncharacterized protein</fullName>
    </submittedName>
</protein>
<evidence type="ECO:0000313" key="2">
    <source>
        <dbReference type="Proteomes" id="UP000284842"/>
    </source>
</evidence>
<proteinExistence type="predicted"/>
<dbReference type="InParanoid" id="A0A409XAK2"/>
<dbReference type="EMBL" id="NHTK01004190">
    <property type="protein sequence ID" value="PPQ87775.1"/>
    <property type="molecule type" value="Genomic_DNA"/>
</dbReference>
<reference evidence="1 2" key="1">
    <citation type="journal article" date="2018" name="Evol. Lett.">
        <title>Horizontal gene cluster transfer increased hallucinogenic mushroom diversity.</title>
        <authorList>
            <person name="Reynolds H.T."/>
            <person name="Vijayakumar V."/>
            <person name="Gluck-Thaler E."/>
            <person name="Korotkin H.B."/>
            <person name="Matheny P.B."/>
            <person name="Slot J.C."/>
        </authorList>
    </citation>
    <scope>NUCLEOTIDE SEQUENCE [LARGE SCALE GENOMIC DNA]</scope>
    <source>
        <strain evidence="1 2">2629</strain>
    </source>
</reference>